<evidence type="ECO:0000313" key="3">
    <source>
        <dbReference type="Proteomes" id="UP000319825"/>
    </source>
</evidence>
<sequence length="140" mass="14622">MKLTHVPLRATVGAYILNSGLGKRSLEGESATGMHGMAAGAIPQLRQLDPARFARLLSRGEMALGAALLAPFVPSLLAGLGLAAFGAGLVKLYLSTPGMREPGSLKPTPQGIGLAKDVWLVGAGLTLVLDDLTHRRFRRA</sequence>
<keyword evidence="1" id="KW-0812">Transmembrane</keyword>
<dbReference type="EMBL" id="VLKE01000001">
    <property type="protein sequence ID" value="TWH70331.1"/>
    <property type="molecule type" value="Genomic_DNA"/>
</dbReference>
<keyword evidence="1" id="KW-0472">Membrane</keyword>
<organism evidence="2 3">
    <name type="scientific">Micromonospora olivasterospora</name>
    <dbReference type="NCBI Taxonomy" id="1880"/>
    <lineage>
        <taxon>Bacteria</taxon>
        <taxon>Bacillati</taxon>
        <taxon>Actinomycetota</taxon>
        <taxon>Actinomycetes</taxon>
        <taxon>Micromonosporales</taxon>
        <taxon>Micromonosporaceae</taxon>
        <taxon>Micromonospora</taxon>
    </lineage>
</organism>
<evidence type="ECO:0008006" key="4">
    <source>
        <dbReference type="Google" id="ProtNLM"/>
    </source>
</evidence>
<dbReference type="OrthoDB" id="3267263at2"/>
<keyword evidence="1" id="KW-1133">Transmembrane helix</keyword>
<reference evidence="2 3" key="1">
    <citation type="submission" date="2019-07" db="EMBL/GenBank/DDBJ databases">
        <title>R&amp;d 2014.</title>
        <authorList>
            <person name="Klenk H.-P."/>
        </authorList>
    </citation>
    <scope>NUCLEOTIDE SEQUENCE [LARGE SCALE GENOMIC DNA]</scope>
    <source>
        <strain evidence="2 3">DSM 43868</strain>
    </source>
</reference>
<protein>
    <recommendedName>
        <fullName evidence="4">DoxX-like protein</fullName>
    </recommendedName>
</protein>
<evidence type="ECO:0000313" key="2">
    <source>
        <dbReference type="EMBL" id="TWH70331.1"/>
    </source>
</evidence>
<keyword evidence="3" id="KW-1185">Reference proteome</keyword>
<gene>
    <name evidence="2" type="ORF">JD77_05356</name>
</gene>
<dbReference type="Proteomes" id="UP000319825">
    <property type="component" value="Unassembled WGS sequence"/>
</dbReference>
<comment type="caution">
    <text evidence="2">The sequence shown here is derived from an EMBL/GenBank/DDBJ whole genome shotgun (WGS) entry which is preliminary data.</text>
</comment>
<proteinExistence type="predicted"/>
<accession>A0A562IH19</accession>
<name>A0A562IH19_MICOL</name>
<dbReference type="AlphaFoldDB" id="A0A562IH19"/>
<evidence type="ECO:0000256" key="1">
    <source>
        <dbReference type="SAM" id="Phobius"/>
    </source>
</evidence>
<feature type="transmembrane region" description="Helical" evidence="1">
    <location>
        <begin position="62"/>
        <end position="90"/>
    </location>
</feature>
<dbReference type="RefSeq" id="WP_145776635.1">
    <property type="nucleotide sequence ID" value="NZ_BAAATQ010000331.1"/>
</dbReference>
<feature type="transmembrane region" description="Helical" evidence="1">
    <location>
        <begin position="110"/>
        <end position="129"/>
    </location>
</feature>